<dbReference type="OrthoDB" id="19657at2759"/>
<organism evidence="3 4">
    <name type="scientific">Thraustotheca clavata</name>
    <dbReference type="NCBI Taxonomy" id="74557"/>
    <lineage>
        <taxon>Eukaryota</taxon>
        <taxon>Sar</taxon>
        <taxon>Stramenopiles</taxon>
        <taxon>Oomycota</taxon>
        <taxon>Saprolegniomycetes</taxon>
        <taxon>Saprolegniales</taxon>
        <taxon>Achlyaceae</taxon>
        <taxon>Thraustotheca</taxon>
    </lineage>
</organism>
<feature type="region of interest" description="Disordered" evidence="1">
    <location>
        <begin position="270"/>
        <end position="298"/>
    </location>
</feature>
<dbReference type="Proteomes" id="UP000243217">
    <property type="component" value="Unassembled WGS sequence"/>
</dbReference>
<feature type="compositionally biased region" description="Basic and acidic residues" evidence="1">
    <location>
        <begin position="280"/>
        <end position="290"/>
    </location>
</feature>
<sequence>MMMSRLGRRSLSLRKFATLVSKKVNGNTCHATIERSLDNKKAILCIPGALGTGATDFSYQLKAFQDYSVVAFHPDFKHTTSKDLLRLNAHDAAAFMKELGFDKYSVLAWSDGANTAAILAAEYPKQMERLVLMGGNSYLTDEDLGFYNSIADVMTWNPRHRDSCAEAHGGMDKLQDLWTKWLITMQQIIEEGGDLCTSYLPDIKCKTLVLHGEIDPLVPTDHAHYISERILHSKLMFIPNGKHNIHMSQADIVNNIIRDFLVEADDKETHSREFAAMPPKDPKEPKEKIPVYHSGPRC</sequence>
<feature type="domain" description="AB hydrolase-1" evidence="2">
    <location>
        <begin position="42"/>
        <end position="171"/>
    </location>
</feature>
<dbReference type="EMBL" id="JNBS01000674">
    <property type="protein sequence ID" value="OQS04140.1"/>
    <property type="molecule type" value="Genomic_DNA"/>
</dbReference>
<dbReference type="SUPFAM" id="SSF53474">
    <property type="entry name" value="alpha/beta-Hydrolases"/>
    <property type="match status" value="1"/>
</dbReference>
<keyword evidence="4" id="KW-1185">Reference proteome</keyword>
<dbReference type="Gene3D" id="3.40.50.1820">
    <property type="entry name" value="alpha/beta hydrolase"/>
    <property type="match status" value="1"/>
</dbReference>
<dbReference type="AlphaFoldDB" id="A0A1W0A286"/>
<accession>A0A1W0A286</accession>
<dbReference type="PANTHER" id="PTHR46331:SF2">
    <property type="entry name" value="VALACYCLOVIR HYDROLASE"/>
    <property type="match status" value="1"/>
</dbReference>
<dbReference type="PANTHER" id="PTHR46331">
    <property type="entry name" value="VALACYCLOVIR HYDROLASE"/>
    <property type="match status" value="1"/>
</dbReference>
<dbReference type="InterPro" id="IPR000073">
    <property type="entry name" value="AB_hydrolase_1"/>
</dbReference>
<evidence type="ECO:0000259" key="2">
    <source>
        <dbReference type="Pfam" id="PF00561"/>
    </source>
</evidence>
<evidence type="ECO:0000256" key="1">
    <source>
        <dbReference type="SAM" id="MobiDB-lite"/>
    </source>
</evidence>
<proteinExistence type="predicted"/>
<comment type="caution">
    <text evidence="3">The sequence shown here is derived from an EMBL/GenBank/DDBJ whole genome shotgun (WGS) entry which is preliminary data.</text>
</comment>
<dbReference type="Pfam" id="PF00561">
    <property type="entry name" value="Abhydrolase_1"/>
    <property type="match status" value="1"/>
</dbReference>
<protein>
    <recommendedName>
        <fullName evidence="2">AB hydrolase-1 domain-containing protein</fullName>
    </recommendedName>
</protein>
<evidence type="ECO:0000313" key="3">
    <source>
        <dbReference type="EMBL" id="OQS04140.1"/>
    </source>
</evidence>
<dbReference type="GO" id="GO:0017171">
    <property type="term" value="F:serine hydrolase activity"/>
    <property type="evidence" value="ECO:0007669"/>
    <property type="project" value="TreeGrafter"/>
</dbReference>
<gene>
    <name evidence="3" type="ORF">THRCLA_20961</name>
</gene>
<reference evidence="3 4" key="1">
    <citation type="journal article" date="2014" name="Genome Biol. Evol.">
        <title>The secreted proteins of Achlya hypogyna and Thraustotheca clavata identify the ancestral oomycete secretome and reveal gene acquisitions by horizontal gene transfer.</title>
        <authorList>
            <person name="Misner I."/>
            <person name="Blouin N."/>
            <person name="Leonard G."/>
            <person name="Richards T.A."/>
            <person name="Lane C.E."/>
        </authorList>
    </citation>
    <scope>NUCLEOTIDE SEQUENCE [LARGE SCALE GENOMIC DNA]</scope>
    <source>
        <strain evidence="3 4">ATCC 34112</strain>
    </source>
</reference>
<dbReference type="InterPro" id="IPR029058">
    <property type="entry name" value="AB_hydrolase_fold"/>
</dbReference>
<evidence type="ECO:0000313" key="4">
    <source>
        <dbReference type="Proteomes" id="UP000243217"/>
    </source>
</evidence>
<name>A0A1W0A286_9STRA</name>
<dbReference type="STRING" id="74557.A0A1W0A286"/>